<organism evidence="2 3">
    <name type="scientific">Mauremys mutica</name>
    <name type="common">yellowpond turtle</name>
    <dbReference type="NCBI Taxonomy" id="74926"/>
    <lineage>
        <taxon>Eukaryota</taxon>
        <taxon>Metazoa</taxon>
        <taxon>Chordata</taxon>
        <taxon>Craniata</taxon>
        <taxon>Vertebrata</taxon>
        <taxon>Euteleostomi</taxon>
        <taxon>Archelosauria</taxon>
        <taxon>Testudinata</taxon>
        <taxon>Testudines</taxon>
        <taxon>Cryptodira</taxon>
        <taxon>Durocryptodira</taxon>
        <taxon>Testudinoidea</taxon>
        <taxon>Geoemydidae</taxon>
        <taxon>Geoemydinae</taxon>
        <taxon>Mauremys</taxon>
    </lineage>
</organism>
<comment type="caution">
    <text evidence="2">The sequence shown here is derived from an EMBL/GenBank/DDBJ whole genome shotgun (WGS) entry which is preliminary data.</text>
</comment>
<name>A0A9D3WWW7_9SAUR</name>
<keyword evidence="1" id="KW-0472">Membrane</keyword>
<accession>A0A9D3WWW7</accession>
<gene>
    <name evidence="2" type="ORF">KIL84_003853</name>
</gene>
<keyword evidence="1" id="KW-0812">Transmembrane</keyword>
<reference evidence="2" key="1">
    <citation type="submission" date="2021-09" db="EMBL/GenBank/DDBJ databases">
        <title>The genome of Mauremys mutica provides insights into the evolution of semi-aquatic lifestyle.</title>
        <authorList>
            <person name="Gong S."/>
            <person name="Gao Y."/>
        </authorList>
    </citation>
    <scope>NUCLEOTIDE SEQUENCE</scope>
    <source>
        <strain evidence="2">MM-2020</strain>
        <tissue evidence="2">Muscle</tissue>
    </source>
</reference>
<evidence type="ECO:0000256" key="1">
    <source>
        <dbReference type="SAM" id="Phobius"/>
    </source>
</evidence>
<dbReference type="AlphaFoldDB" id="A0A9D3WWW7"/>
<dbReference type="Proteomes" id="UP000827986">
    <property type="component" value="Unassembled WGS sequence"/>
</dbReference>
<dbReference type="EMBL" id="JAHDVG010000486">
    <property type="protein sequence ID" value="KAH1168370.1"/>
    <property type="molecule type" value="Genomic_DNA"/>
</dbReference>
<protein>
    <submittedName>
        <fullName evidence="2">Uncharacterized protein</fullName>
    </submittedName>
</protein>
<evidence type="ECO:0000313" key="2">
    <source>
        <dbReference type="EMBL" id="KAH1168370.1"/>
    </source>
</evidence>
<sequence length="112" mass="13157">MFKKRTKTKPILRCQVPCRYGKTDGIVAASPHSVACWTEWMHVSNFFFLPTFSLSLCFNYIMWVIFYLFYPVCVLSFKGKENEHSLVAETLLCVWDEGGAWRKILTYKKKKT</sequence>
<evidence type="ECO:0000313" key="3">
    <source>
        <dbReference type="Proteomes" id="UP000827986"/>
    </source>
</evidence>
<feature type="transmembrane region" description="Helical" evidence="1">
    <location>
        <begin position="47"/>
        <end position="70"/>
    </location>
</feature>
<keyword evidence="1" id="KW-1133">Transmembrane helix</keyword>
<keyword evidence="3" id="KW-1185">Reference proteome</keyword>
<proteinExistence type="predicted"/>